<evidence type="ECO:0000313" key="6">
    <source>
        <dbReference type="Proteomes" id="UP000316621"/>
    </source>
</evidence>
<dbReference type="GO" id="GO:0031625">
    <property type="term" value="F:ubiquitin protein ligase binding"/>
    <property type="evidence" value="ECO:0007669"/>
    <property type="project" value="InterPro"/>
</dbReference>
<evidence type="ECO:0000256" key="3">
    <source>
        <dbReference type="RuleBase" id="RU003829"/>
    </source>
</evidence>
<dbReference type="STRING" id="3469.A0A4Y7JUF9"/>
<name>A0A4Y7JUF9_PAPSO</name>
<evidence type="ECO:0000256" key="2">
    <source>
        <dbReference type="PROSITE-ProRule" id="PRU00330"/>
    </source>
</evidence>
<dbReference type="Pfam" id="PF10557">
    <property type="entry name" value="Cullin_Nedd8"/>
    <property type="match status" value="1"/>
</dbReference>
<dbReference type="Pfam" id="PF00888">
    <property type="entry name" value="Cullin"/>
    <property type="match status" value="1"/>
</dbReference>
<dbReference type="InterPro" id="IPR036388">
    <property type="entry name" value="WH-like_DNA-bd_sf"/>
</dbReference>
<dbReference type="FunFam" id="1.10.10.10:FF:000503">
    <property type="entry name" value="Cullin-1"/>
    <property type="match status" value="1"/>
</dbReference>
<dbReference type="InterPro" id="IPR036317">
    <property type="entry name" value="Cullin_homology_sf"/>
</dbReference>
<dbReference type="InterPro" id="IPR016159">
    <property type="entry name" value="Cullin_repeat-like_dom_sf"/>
</dbReference>
<dbReference type="SUPFAM" id="SSF46785">
    <property type="entry name" value="Winged helix' DNA-binding domain"/>
    <property type="match status" value="1"/>
</dbReference>
<dbReference type="PROSITE" id="PS50069">
    <property type="entry name" value="CULLIN_2"/>
    <property type="match status" value="1"/>
</dbReference>
<dbReference type="SMART" id="SM00182">
    <property type="entry name" value="CULLIN"/>
    <property type="match status" value="1"/>
</dbReference>
<dbReference type="FunFam" id="1.20.1310.10:FF:000020">
    <property type="entry name" value="Cullin-1, putative"/>
    <property type="match status" value="1"/>
</dbReference>
<dbReference type="InterPro" id="IPR019559">
    <property type="entry name" value="Cullin_neddylation_domain"/>
</dbReference>
<dbReference type="Proteomes" id="UP000316621">
    <property type="component" value="Chromosome 6"/>
</dbReference>
<protein>
    <recommendedName>
        <fullName evidence="4">Cullin family profile domain-containing protein</fullName>
    </recommendedName>
</protein>
<proteinExistence type="inferred from homology"/>
<dbReference type="SUPFAM" id="SSF74788">
    <property type="entry name" value="Cullin repeat-like"/>
    <property type="match status" value="1"/>
</dbReference>
<comment type="similarity">
    <text evidence="1 2 3">Belongs to the cullin family.</text>
</comment>
<dbReference type="InterPro" id="IPR059120">
    <property type="entry name" value="Cullin-like_AB"/>
</dbReference>
<organism evidence="5 6">
    <name type="scientific">Papaver somniferum</name>
    <name type="common">Opium poppy</name>
    <dbReference type="NCBI Taxonomy" id="3469"/>
    <lineage>
        <taxon>Eukaryota</taxon>
        <taxon>Viridiplantae</taxon>
        <taxon>Streptophyta</taxon>
        <taxon>Embryophyta</taxon>
        <taxon>Tracheophyta</taxon>
        <taxon>Spermatophyta</taxon>
        <taxon>Magnoliopsida</taxon>
        <taxon>Ranunculales</taxon>
        <taxon>Papaveraceae</taxon>
        <taxon>Papaveroideae</taxon>
        <taxon>Papaver</taxon>
    </lineage>
</organism>
<dbReference type="SUPFAM" id="SSF75632">
    <property type="entry name" value="Cullin homology domain"/>
    <property type="match status" value="1"/>
</dbReference>
<dbReference type="InterPro" id="IPR001373">
    <property type="entry name" value="Cullin_N"/>
</dbReference>
<accession>A0A4Y7JUF9</accession>
<evidence type="ECO:0000256" key="1">
    <source>
        <dbReference type="ARBA" id="ARBA00006019"/>
    </source>
</evidence>
<reference evidence="5 6" key="1">
    <citation type="journal article" date="2018" name="Science">
        <title>The opium poppy genome and morphinan production.</title>
        <authorList>
            <person name="Guo L."/>
            <person name="Winzer T."/>
            <person name="Yang X."/>
            <person name="Li Y."/>
            <person name="Ning Z."/>
            <person name="He Z."/>
            <person name="Teodor R."/>
            <person name="Lu Y."/>
            <person name="Bowser T.A."/>
            <person name="Graham I.A."/>
            <person name="Ye K."/>
        </authorList>
    </citation>
    <scope>NUCLEOTIDE SEQUENCE [LARGE SCALE GENOMIC DNA]</scope>
    <source>
        <strain evidence="6">cv. HN1</strain>
        <tissue evidence="5">Leaves</tissue>
    </source>
</reference>
<dbReference type="EMBL" id="CM010720">
    <property type="protein sequence ID" value="RZC64713.1"/>
    <property type="molecule type" value="Genomic_DNA"/>
</dbReference>
<dbReference type="InterPro" id="IPR045093">
    <property type="entry name" value="Cullin"/>
</dbReference>
<dbReference type="InterPro" id="IPR036390">
    <property type="entry name" value="WH_DNA-bd_sf"/>
</dbReference>
<dbReference type="Pfam" id="PF26557">
    <property type="entry name" value="Cullin_AB"/>
    <property type="match status" value="1"/>
</dbReference>
<dbReference type="Gene3D" id="1.20.1310.10">
    <property type="entry name" value="Cullin Repeats"/>
    <property type="match status" value="3"/>
</dbReference>
<evidence type="ECO:0000259" key="4">
    <source>
        <dbReference type="PROSITE" id="PS50069"/>
    </source>
</evidence>
<dbReference type="Gene3D" id="1.10.10.10">
    <property type="entry name" value="Winged helix-like DNA-binding domain superfamily/Winged helix DNA-binding domain"/>
    <property type="match status" value="1"/>
</dbReference>
<dbReference type="SMART" id="SM00884">
    <property type="entry name" value="Cullin_Nedd8"/>
    <property type="match status" value="1"/>
</dbReference>
<keyword evidence="6" id="KW-1185">Reference proteome</keyword>
<dbReference type="GO" id="GO:0006511">
    <property type="term" value="P:ubiquitin-dependent protein catabolic process"/>
    <property type="evidence" value="ECO:0007669"/>
    <property type="project" value="InterPro"/>
</dbReference>
<dbReference type="PANTHER" id="PTHR11932">
    <property type="entry name" value="CULLIN"/>
    <property type="match status" value="1"/>
</dbReference>
<evidence type="ECO:0000313" key="5">
    <source>
        <dbReference type="EMBL" id="RZC64713.1"/>
    </source>
</evidence>
<feature type="domain" description="Cullin family profile" evidence="4">
    <location>
        <begin position="212"/>
        <end position="448"/>
    </location>
</feature>
<dbReference type="AlphaFoldDB" id="A0A4Y7JUF9"/>
<dbReference type="Gene3D" id="3.30.230.130">
    <property type="entry name" value="Cullin, Chain C, Domain 2"/>
    <property type="match status" value="1"/>
</dbReference>
<dbReference type="Gramene" id="RZC64713">
    <property type="protein sequence ID" value="RZC64713"/>
    <property type="gene ID" value="C5167_008404"/>
</dbReference>
<dbReference type="InterPro" id="IPR016158">
    <property type="entry name" value="Cullin_homology"/>
</dbReference>
<sequence>MFVVMGTKSDGLDRYVKDFETAFLADTADYYTRKASLWIQEDSCPEYMIKAEERLKREKDSVAHYLHSSTEEKLLEKVQTHLLLNKAKQLFDKENSGYRVLLRDEKTEDLERMYRLFSSIKNGLDPLSAAFKDHVTSEGLSLIRQADDALTTKKEDKAAVASQEQAFVRRVIELHDKYYAYVTISFKKDSLFHKALKEAFEVFCNKKVGNSLVAELLSTYSDGVLRKGGSNEKLDDDAIEEALEKIVCLLAYLDDKDLFAEFCKKKLALRLLFDKNSAEDHHERSFLSKLKQQCGAQFTSKMEGMVHDLESARNTQIRYKEEYTNKIDYKEENTNKIEFNVTVLTTGYWPNYKTIDLRLPGEMVECVGSFKEFYQIDKKNRKLTFLYSMGSCNGTAKFQKKPIELIVTTHQAAVLVLFNDSDKLSYSDIRDQLNLTDDDVVRLLHSLSCAKYKILAKEPNTRTISQKDSFTWNVEFTDKMRRIKIPLPPADEKKKVTEDVDKGRRYAIDASIVRIMKARKVLQYNDLVTACVEQLSRMFKPDFKVIKKRIEDLISREFLEREEGSANTFRYLA</sequence>
<gene>
    <name evidence="5" type="ORF">C5167_008404</name>
</gene>